<keyword evidence="4" id="KW-1185">Reference proteome</keyword>
<dbReference type="EMBL" id="JAYFSI010000012">
    <property type="protein sequence ID" value="MEA5365395.1"/>
    <property type="molecule type" value="Genomic_DNA"/>
</dbReference>
<dbReference type="RefSeq" id="WP_323333883.1">
    <property type="nucleotide sequence ID" value="NZ_JAYFSI010000012.1"/>
</dbReference>
<gene>
    <name evidence="3" type="ORF">VA596_38115</name>
</gene>
<comment type="caution">
    <text evidence="3">The sequence shown here is derived from an EMBL/GenBank/DDBJ whole genome shotgun (WGS) entry which is preliminary data.</text>
</comment>
<dbReference type="Pfam" id="PF15567">
    <property type="entry name" value="Imm35"/>
    <property type="match status" value="1"/>
</dbReference>
<reference evidence="3 4" key="1">
    <citation type="submission" date="2023-12" db="EMBL/GenBank/DDBJ databases">
        <title>Amycolatopsis sp. V23-08.</title>
        <authorList>
            <person name="Somphong A."/>
        </authorList>
    </citation>
    <scope>NUCLEOTIDE SEQUENCE [LARGE SCALE GENOMIC DNA]</scope>
    <source>
        <strain evidence="3 4">V23-08</strain>
    </source>
</reference>
<feature type="domain" description="Immunity protein 35" evidence="2">
    <location>
        <begin position="7"/>
        <end position="87"/>
    </location>
</feature>
<organism evidence="3 4">
    <name type="scientific">Amycolatopsis heterodermiae</name>
    <dbReference type="NCBI Taxonomy" id="3110235"/>
    <lineage>
        <taxon>Bacteria</taxon>
        <taxon>Bacillati</taxon>
        <taxon>Actinomycetota</taxon>
        <taxon>Actinomycetes</taxon>
        <taxon>Pseudonocardiales</taxon>
        <taxon>Pseudonocardiaceae</taxon>
        <taxon>Amycolatopsis</taxon>
    </lineage>
</organism>
<accession>A0ABU5RIJ5</accession>
<dbReference type="Proteomes" id="UP001304298">
    <property type="component" value="Unassembled WGS sequence"/>
</dbReference>
<feature type="region of interest" description="Disordered" evidence="1">
    <location>
        <begin position="152"/>
        <end position="178"/>
    </location>
</feature>
<proteinExistence type="predicted"/>
<dbReference type="InterPro" id="IPR029082">
    <property type="entry name" value="Imm35"/>
</dbReference>
<evidence type="ECO:0000313" key="4">
    <source>
        <dbReference type="Proteomes" id="UP001304298"/>
    </source>
</evidence>
<evidence type="ECO:0000313" key="3">
    <source>
        <dbReference type="EMBL" id="MEA5365395.1"/>
    </source>
</evidence>
<protein>
    <submittedName>
        <fullName evidence="3">YrhB domain-containing protein</fullName>
    </submittedName>
</protein>
<sequence>MVSERWAVKVVERHLAGWSAQGGPTMAVMDVRPHRLGWVINSQSERYLRTRAMMDAVLGHWPFLVDGVDGSLHELLGVADPGNGEWIEEYLEQVRGIERADPLRLRIAELLDSGQRLAALRLVRASAPDLGAQGAKEYVEAAAVAAPVPGHLRSRLPRPPAGRRAWRRVSGPNPEPGA</sequence>
<name>A0ABU5RIJ5_9PSEU</name>
<evidence type="ECO:0000256" key="1">
    <source>
        <dbReference type="SAM" id="MobiDB-lite"/>
    </source>
</evidence>
<evidence type="ECO:0000259" key="2">
    <source>
        <dbReference type="Pfam" id="PF15567"/>
    </source>
</evidence>